<evidence type="ECO:0000313" key="2">
    <source>
        <dbReference type="Proteomes" id="UP001596258"/>
    </source>
</evidence>
<gene>
    <name evidence="1" type="ORF">ACFP1M_02175</name>
</gene>
<dbReference type="EMBL" id="JBHSSO010000008">
    <property type="protein sequence ID" value="MFC6289021.1"/>
    <property type="molecule type" value="Genomic_DNA"/>
</dbReference>
<reference evidence="2" key="1">
    <citation type="journal article" date="2019" name="Int. J. Syst. Evol. Microbiol.">
        <title>The Global Catalogue of Microorganisms (GCM) 10K type strain sequencing project: providing services to taxonomists for standard genome sequencing and annotation.</title>
        <authorList>
            <consortium name="The Broad Institute Genomics Platform"/>
            <consortium name="The Broad Institute Genome Sequencing Center for Infectious Disease"/>
            <person name="Wu L."/>
            <person name="Ma J."/>
        </authorList>
    </citation>
    <scope>NUCLEOTIDE SEQUENCE [LARGE SCALE GENOMIC DNA]</scope>
    <source>
        <strain evidence="2">CCM 8893</strain>
    </source>
</reference>
<name>A0ABW1U835_9LACO</name>
<evidence type="ECO:0000313" key="1">
    <source>
        <dbReference type="EMBL" id="MFC6289021.1"/>
    </source>
</evidence>
<dbReference type="Proteomes" id="UP001596258">
    <property type="component" value="Unassembled WGS sequence"/>
</dbReference>
<dbReference type="RefSeq" id="WP_125575752.1">
    <property type="nucleotide sequence ID" value="NZ_JBHSSO010000008.1"/>
</dbReference>
<organism evidence="1 2">
    <name type="scientific">Levilactobacillus angrenensis</name>
    <dbReference type="NCBI Taxonomy" id="2486020"/>
    <lineage>
        <taxon>Bacteria</taxon>
        <taxon>Bacillati</taxon>
        <taxon>Bacillota</taxon>
        <taxon>Bacilli</taxon>
        <taxon>Lactobacillales</taxon>
        <taxon>Lactobacillaceae</taxon>
        <taxon>Levilactobacillus</taxon>
    </lineage>
</organism>
<keyword evidence="2" id="KW-1185">Reference proteome</keyword>
<comment type="caution">
    <text evidence="1">The sequence shown here is derived from an EMBL/GenBank/DDBJ whole genome shotgun (WGS) entry which is preliminary data.</text>
</comment>
<proteinExistence type="predicted"/>
<accession>A0ABW1U835</accession>
<sequence>MNRRELVLSTTFQAEKFEQRVEKMVSPFRGLTTVKRIWCVNRDVQQKSESAYTVVAFARQADVGLVRQPEGESRASYRRILQHANATEILASEVETDSIFLHRL</sequence>
<evidence type="ECO:0008006" key="3">
    <source>
        <dbReference type="Google" id="ProtNLM"/>
    </source>
</evidence>
<protein>
    <recommendedName>
        <fullName evidence="3">DUF1827 family protein</fullName>
    </recommendedName>
</protein>